<evidence type="ECO:0000313" key="1">
    <source>
        <dbReference type="EMBL" id="PVD29880.1"/>
    </source>
</evidence>
<protein>
    <submittedName>
        <fullName evidence="1">Uncharacterized protein</fullName>
    </submittedName>
</protein>
<reference evidence="1 2" key="1">
    <citation type="submission" date="2018-04" db="EMBL/GenBank/DDBJ databases">
        <title>The genome of golden apple snail Pomacea canaliculata provides insight into stress tolerance and invasive adaptation.</title>
        <authorList>
            <person name="Liu C."/>
            <person name="Liu B."/>
            <person name="Ren Y."/>
            <person name="Zhang Y."/>
            <person name="Wang H."/>
            <person name="Li S."/>
            <person name="Jiang F."/>
            <person name="Yin L."/>
            <person name="Zhang G."/>
            <person name="Qian W."/>
            <person name="Fan W."/>
        </authorList>
    </citation>
    <scope>NUCLEOTIDE SEQUENCE [LARGE SCALE GENOMIC DNA]</scope>
    <source>
        <strain evidence="1">SZHN2017</strain>
        <tissue evidence="1">Muscle</tissue>
    </source>
</reference>
<dbReference type="AlphaFoldDB" id="A0A2T7P8Z1"/>
<keyword evidence="2" id="KW-1185">Reference proteome</keyword>
<evidence type="ECO:0000313" key="2">
    <source>
        <dbReference type="Proteomes" id="UP000245119"/>
    </source>
</evidence>
<gene>
    <name evidence="1" type="ORF">C0Q70_09137</name>
</gene>
<dbReference type="Proteomes" id="UP000245119">
    <property type="component" value="Linkage Group LG5"/>
</dbReference>
<sequence length="85" mass="9671">MFASVRASMMQFLNQKKKVLPDDWTSHTANINSTKLREKVMAEVFSSTVGERVRVSLKTSFTYVSTHRRAAHRKLLLGEKNKSSA</sequence>
<comment type="caution">
    <text evidence="1">The sequence shown here is derived from an EMBL/GenBank/DDBJ whole genome shotgun (WGS) entry which is preliminary data.</text>
</comment>
<dbReference type="EMBL" id="PZQS01000005">
    <property type="protein sequence ID" value="PVD29880.1"/>
    <property type="molecule type" value="Genomic_DNA"/>
</dbReference>
<organism evidence="1 2">
    <name type="scientific">Pomacea canaliculata</name>
    <name type="common">Golden apple snail</name>
    <dbReference type="NCBI Taxonomy" id="400727"/>
    <lineage>
        <taxon>Eukaryota</taxon>
        <taxon>Metazoa</taxon>
        <taxon>Spiralia</taxon>
        <taxon>Lophotrochozoa</taxon>
        <taxon>Mollusca</taxon>
        <taxon>Gastropoda</taxon>
        <taxon>Caenogastropoda</taxon>
        <taxon>Architaenioglossa</taxon>
        <taxon>Ampullarioidea</taxon>
        <taxon>Ampullariidae</taxon>
        <taxon>Pomacea</taxon>
    </lineage>
</organism>
<accession>A0A2T7P8Z1</accession>
<proteinExistence type="predicted"/>
<name>A0A2T7P8Z1_POMCA</name>